<dbReference type="Gene3D" id="3.20.20.70">
    <property type="entry name" value="Aldolase class I"/>
    <property type="match status" value="1"/>
</dbReference>
<gene>
    <name evidence="8" type="ORF">EDD28_1096</name>
</gene>
<dbReference type="AlphaFoldDB" id="A0A3N2D9P0"/>
<dbReference type="Pfam" id="PF01791">
    <property type="entry name" value="DeoC"/>
    <property type="match status" value="1"/>
</dbReference>
<evidence type="ECO:0000256" key="7">
    <source>
        <dbReference type="NCBIfam" id="TIGR00126"/>
    </source>
</evidence>
<dbReference type="OrthoDB" id="6579831at2"/>
<dbReference type="NCBIfam" id="TIGR00126">
    <property type="entry name" value="deoC"/>
    <property type="match status" value="1"/>
</dbReference>
<dbReference type="InterPro" id="IPR013785">
    <property type="entry name" value="Aldolase_TIM"/>
</dbReference>
<dbReference type="GO" id="GO:0005737">
    <property type="term" value="C:cytoplasm"/>
    <property type="evidence" value="ECO:0007669"/>
    <property type="project" value="InterPro"/>
</dbReference>
<evidence type="ECO:0000256" key="6">
    <source>
        <dbReference type="ARBA" id="ARBA00048791"/>
    </source>
</evidence>
<proteinExistence type="inferred from homology"/>
<keyword evidence="5" id="KW-0704">Schiff base</keyword>
<evidence type="ECO:0000313" key="9">
    <source>
        <dbReference type="Proteomes" id="UP000275356"/>
    </source>
</evidence>
<dbReference type="CDD" id="cd00959">
    <property type="entry name" value="DeoC"/>
    <property type="match status" value="1"/>
</dbReference>
<dbReference type="RefSeq" id="WP_123738677.1">
    <property type="nucleotide sequence ID" value="NZ_RKHQ01000001.1"/>
</dbReference>
<comment type="similarity">
    <text evidence="2">Belongs to the DeoC/FbaB aldolase family. DeoC type 2 subfamily.</text>
</comment>
<dbReference type="InterPro" id="IPR002915">
    <property type="entry name" value="DeoC/FbaB/LacD_aldolase"/>
</dbReference>
<reference evidence="8 9" key="1">
    <citation type="submission" date="2018-11" db="EMBL/GenBank/DDBJ databases">
        <title>Sequencing the genomes of 1000 actinobacteria strains.</title>
        <authorList>
            <person name="Klenk H.-P."/>
        </authorList>
    </citation>
    <scope>NUCLEOTIDE SEQUENCE [LARGE SCALE GENOMIC DNA]</scope>
    <source>
        <strain evidence="8 9">DSM 13521</strain>
    </source>
</reference>
<dbReference type="GO" id="GO:0016052">
    <property type="term" value="P:carbohydrate catabolic process"/>
    <property type="evidence" value="ECO:0007669"/>
    <property type="project" value="TreeGrafter"/>
</dbReference>
<dbReference type="Proteomes" id="UP000275356">
    <property type="component" value="Unassembled WGS sequence"/>
</dbReference>
<organism evidence="8 9">
    <name type="scientific">Salana multivorans</name>
    <dbReference type="NCBI Taxonomy" id="120377"/>
    <lineage>
        <taxon>Bacteria</taxon>
        <taxon>Bacillati</taxon>
        <taxon>Actinomycetota</taxon>
        <taxon>Actinomycetes</taxon>
        <taxon>Micrococcales</taxon>
        <taxon>Beutenbergiaceae</taxon>
        <taxon>Salana</taxon>
    </lineage>
</organism>
<dbReference type="EMBL" id="RKHQ01000001">
    <property type="protein sequence ID" value="ROR96511.1"/>
    <property type="molecule type" value="Genomic_DNA"/>
</dbReference>
<evidence type="ECO:0000256" key="3">
    <source>
        <dbReference type="ARBA" id="ARBA00012515"/>
    </source>
</evidence>
<evidence type="ECO:0000313" key="8">
    <source>
        <dbReference type="EMBL" id="ROR96511.1"/>
    </source>
</evidence>
<evidence type="ECO:0000256" key="4">
    <source>
        <dbReference type="ARBA" id="ARBA00023239"/>
    </source>
</evidence>
<dbReference type="GO" id="GO:0009264">
    <property type="term" value="P:deoxyribonucleotide catabolic process"/>
    <property type="evidence" value="ECO:0007669"/>
    <property type="project" value="UniProtKB-UniRule"/>
</dbReference>
<dbReference type="InterPro" id="IPR011343">
    <property type="entry name" value="DeoC"/>
</dbReference>
<name>A0A3N2D9P0_9MICO</name>
<comment type="caution">
    <text evidence="8">The sequence shown here is derived from an EMBL/GenBank/DDBJ whole genome shotgun (WGS) entry which is preliminary data.</text>
</comment>
<dbReference type="PANTHER" id="PTHR10889:SF3">
    <property type="entry name" value="DEOXYRIBOSE-PHOSPHATE ALDOLASE"/>
    <property type="match status" value="1"/>
</dbReference>
<dbReference type="SMART" id="SM01133">
    <property type="entry name" value="DeoC"/>
    <property type="match status" value="1"/>
</dbReference>
<evidence type="ECO:0000256" key="2">
    <source>
        <dbReference type="ARBA" id="ARBA00009473"/>
    </source>
</evidence>
<dbReference type="PIRSF" id="PIRSF001357">
    <property type="entry name" value="DeoC"/>
    <property type="match status" value="1"/>
</dbReference>
<comment type="pathway">
    <text evidence="1">Carbohydrate degradation; 2-deoxy-D-ribose 1-phosphate degradation; D-glyceraldehyde 3-phosphate and acetaldehyde from 2-deoxy-alpha-D-ribose 1-phosphate: step 2/2.</text>
</comment>
<accession>A0A3N2D9P0</accession>
<comment type="catalytic activity">
    <reaction evidence="6">
        <text>2-deoxy-D-ribose 5-phosphate = D-glyceraldehyde 3-phosphate + acetaldehyde</text>
        <dbReference type="Rhea" id="RHEA:12821"/>
        <dbReference type="ChEBI" id="CHEBI:15343"/>
        <dbReference type="ChEBI" id="CHEBI:59776"/>
        <dbReference type="ChEBI" id="CHEBI:62877"/>
        <dbReference type="EC" id="4.1.2.4"/>
    </reaction>
</comment>
<keyword evidence="9" id="KW-1185">Reference proteome</keyword>
<sequence length="262" mass="27241">MTDAAHRTDREIAELALACLDLTDLGESTTLEANLALAERAARHGTAAVCVWPRFVRPVAEVLAQSPVRVATVVNFPSGDEPVGEVVAMTEQAIADGADEIDVVLPYRALLAGDREAAAAVLDAVRDAADDNDVKVIIESGELVDADVIRDAAELAVAHGAQFVKTSTGKTPVSATPEAAAAILGVLASLGDAVEPVGFKASGGIRTVADARTYIELAEDTMGEGWVSPTTFRFGASGLLDDILRVLEIEDTDESAPSTSAY</sequence>
<evidence type="ECO:0000256" key="5">
    <source>
        <dbReference type="ARBA" id="ARBA00023270"/>
    </source>
</evidence>
<dbReference type="PANTHER" id="PTHR10889">
    <property type="entry name" value="DEOXYRIBOSE-PHOSPHATE ALDOLASE"/>
    <property type="match status" value="1"/>
</dbReference>
<dbReference type="GO" id="GO:0004139">
    <property type="term" value="F:deoxyribose-phosphate aldolase activity"/>
    <property type="evidence" value="ECO:0007669"/>
    <property type="project" value="UniProtKB-UniRule"/>
</dbReference>
<keyword evidence="4" id="KW-0456">Lyase</keyword>
<dbReference type="SUPFAM" id="SSF51569">
    <property type="entry name" value="Aldolase"/>
    <property type="match status" value="1"/>
</dbReference>
<dbReference type="EC" id="4.1.2.4" evidence="3 7"/>
<evidence type="ECO:0000256" key="1">
    <source>
        <dbReference type="ARBA" id="ARBA00004816"/>
    </source>
</evidence>
<protein>
    <recommendedName>
        <fullName evidence="3 7">Deoxyribose-phosphate aldolase</fullName>
        <ecNumber evidence="3 7">4.1.2.4</ecNumber>
    </recommendedName>
</protein>